<accession>A0A9D2C9Y8</accession>
<evidence type="ECO:0000256" key="2">
    <source>
        <dbReference type="SAM" id="SignalP"/>
    </source>
</evidence>
<sequence>MPRRHLLRAASLTLASGLALTGCSLFESEPPETPTPSPTPSSEEPIDPDSPEGRQIEFDRALEDAWDENSPVDRDRYVEALVDAGFDKEQMEATSETDSLGGTVAQIEISVHLGDTCIVGQAGEEGTHSVLAPPLQNGECLVGNTPPID</sequence>
<comment type="caution">
    <text evidence="4">The sequence shown here is derived from an EMBL/GenBank/DDBJ whole genome shotgun (WGS) entry which is preliminary data.</text>
</comment>
<dbReference type="PROSITE" id="PS51257">
    <property type="entry name" value="PROKAR_LIPOPROTEIN"/>
    <property type="match status" value="1"/>
</dbReference>
<evidence type="ECO:0000313" key="5">
    <source>
        <dbReference type="Proteomes" id="UP000824005"/>
    </source>
</evidence>
<feature type="chain" id="PRO_5038766874" description="DUF6993 domain-containing protein" evidence="2">
    <location>
        <begin position="22"/>
        <end position="149"/>
    </location>
</feature>
<keyword evidence="2" id="KW-0732">Signal</keyword>
<proteinExistence type="predicted"/>
<feature type="signal peptide" evidence="2">
    <location>
        <begin position="1"/>
        <end position="21"/>
    </location>
</feature>
<feature type="region of interest" description="Disordered" evidence="1">
    <location>
        <begin position="24"/>
        <end position="56"/>
    </location>
</feature>
<dbReference type="InterPro" id="IPR054262">
    <property type="entry name" value="DUF6993"/>
</dbReference>
<protein>
    <recommendedName>
        <fullName evidence="3">DUF6993 domain-containing protein</fullName>
    </recommendedName>
</protein>
<evidence type="ECO:0000313" key="4">
    <source>
        <dbReference type="EMBL" id="HIY66752.1"/>
    </source>
</evidence>
<evidence type="ECO:0000259" key="3">
    <source>
        <dbReference type="Pfam" id="PF22504"/>
    </source>
</evidence>
<organism evidence="4 5">
    <name type="scientific">Candidatus Agrococcus pullicola</name>
    <dbReference type="NCBI Taxonomy" id="2838429"/>
    <lineage>
        <taxon>Bacteria</taxon>
        <taxon>Bacillati</taxon>
        <taxon>Actinomycetota</taxon>
        <taxon>Actinomycetes</taxon>
        <taxon>Micrococcales</taxon>
        <taxon>Microbacteriaceae</taxon>
        <taxon>Agrococcus</taxon>
    </lineage>
</organism>
<feature type="region of interest" description="Disordered" evidence="1">
    <location>
        <begin position="129"/>
        <end position="149"/>
    </location>
</feature>
<gene>
    <name evidence="4" type="ORF">H9830_10805</name>
</gene>
<dbReference type="AlphaFoldDB" id="A0A9D2C9Y8"/>
<name>A0A9D2C9Y8_9MICO</name>
<feature type="domain" description="DUF6993" evidence="3">
    <location>
        <begin position="63"/>
        <end position="144"/>
    </location>
</feature>
<dbReference type="Proteomes" id="UP000824005">
    <property type="component" value="Unassembled WGS sequence"/>
</dbReference>
<reference evidence="4" key="1">
    <citation type="journal article" date="2021" name="PeerJ">
        <title>Extensive microbial diversity within the chicken gut microbiome revealed by metagenomics and culture.</title>
        <authorList>
            <person name="Gilroy R."/>
            <person name="Ravi A."/>
            <person name="Getino M."/>
            <person name="Pursley I."/>
            <person name="Horton D.L."/>
            <person name="Alikhan N.F."/>
            <person name="Baker D."/>
            <person name="Gharbi K."/>
            <person name="Hall N."/>
            <person name="Watson M."/>
            <person name="Adriaenssens E.M."/>
            <person name="Foster-Nyarko E."/>
            <person name="Jarju S."/>
            <person name="Secka A."/>
            <person name="Antonio M."/>
            <person name="Oren A."/>
            <person name="Chaudhuri R.R."/>
            <person name="La Ragione R."/>
            <person name="Hildebrand F."/>
            <person name="Pallen M.J."/>
        </authorList>
    </citation>
    <scope>NUCLEOTIDE SEQUENCE</scope>
    <source>
        <strain evidence="4">ChiGjej1B1-98</strain>
    </source>
</reference>
<reference evidence="4" key="2">
    <citation type="submission" date="2021-04" db="EMBL/GenBank/DDBJ databases">
        <authorList>
            <person name="Gilroy R."/>
        </authorList>
    </citation>
    <scope>NUCLEOTIDE SEQUENCE</scope>
    <source>
        <strain evidence="4">ChiGjej1B1-98</strain>
    </source>
</reference>
<evidence type="ECO:0000256" key="1">
    <source>
        <dbReference type="SAM" id="MobiDB-lite"/>
    </source>
</evidence>
<dbReference type="EMBL" id="DXDC01000324">
    <property type="protein sequence ID" value="HIY66752.1"/>
    <property type="molecule type" value="Genomic_DNA"/>
</dbReference>
<dbReference type="Pfam" id="PF22504">
    <property type="entry name" value="DUF6993"/>
    <property type="match status" value="1"/>
</dbReference>